<dbReference type="Pfam" id="PF00027">
    <property type="entry name" value="cNMP_binding"/>
    <property type="match status" value="1"/>
</dbReference>
<dbReference type="EMBL" id="JALNMJ010000027">
    <property type="protein sequence ID" value="MCK7615577.1"/>
    <property type="molecule type" value="Genomic_DNA"/>
</dbReference>
<evidence type="ECO:0000256" key="3">
    <source>
        <dbReference type="ARBA" id="ARBA00023163"/>
    </source>
</evidence>
<keyword evidence="2" id="KW-0238">DNA-binding</keyword>
<dbReference type="InterPro" id="IPR014710">
    <property type="entry name" value="RmlC-like_jellyroll"/>
</dbReference>
<evidence type="ECO:0000256" key="1">
    <source>
        <dbReference type="ARBA" id="ARBA00023015"/>
    </source>
</evidence>
<feature type="domain" description="Cyclic nucleotide-binding" evidence="4">
    <location>
        <begin position="1"/>
        <end position="72"/>
    </location>
</feature>
<dbReference type="SUPFAM" id="SSF51206">
    <property type="entry name" value="cAMP-binding domain-like"/>
    <property type="match status" value="1"/>
</dbReference>
<dbReference type="RefSeq" id="WP_248159261.1">
    <property type="nucleotide sequence ID" value="NZ_JALNMJ010000027.1"/>
</dbReference>
<keyword evidence="3" id="KW-0804">Transcription</keyword>
<dbReference type="PANTHER" id="PTHR24567:SF74">
    <property type="entry name" value="HTH-TYPE TRANSCRIPTIONAL REGULATOR ARCR"/>
    <property type="match status" value="1"/>
</dbReference>
<evidence type="ECO:0000313" key="7">
    <source>
        <dbReference type="Proteomes" id="UP001431221"/>
    </source>
</evidence>
<comment type="caution">
    <text evidence="6">The sequence shown here is derived from an EMBL/GenBank/DDBJ whole genome shotgun (WGS) entry which is preliminary data.</text>
</comment>
<dbReference type="PANTHER" id="PTHR24567">
    <property type="entry name" value="CRP FAMILY TRANSCRIPTIONAL REGULATORY PROTEIN"/>
    <property type="match status" value="1"/>
</dbReference>
<dbReference type="InterPro" id="IPR018490">
    <property type="entry name" value="cNMP-bd_dom_sf"/>
</dbReference>
<keyword evidence="7" id="KW-1185">Reference proteome</keyword>
<dbReference type="SUPFAM" id="SSF46785">
    <property type="entry name" value="Winged helix' DNA-binding domain"/>
    <property type="match status" value="1"/>
</dbReference>
<evidence type="ECO:0000313" key="6">
    <source>
        <dbReference type="EMBL" id="MCK7615577.1"/>
    </source>
</evidence>
<name>A0ABT0H1K6_9HYPH</name>
<proteinExistence type="predicted"/>
<accession>A0ABT0H1K6</accession>
<dbReference type="Gene3D" id="2.60.120.10">
    <property type="entry name" value="Jelly Rolls"/>
    <property type="match status" value="1"/>
</dbReference>
<dbReference type="PROSITE" id="PS50042">
    <property type="entry name" value="CNMP_BINDING_3"/>
    <property type="match status" value="1"/>
</dbReference>
<evidence type="ECO:0000256" key="2">
    <source>
        <dbReference type="ARBA" id="ARBA00023125"/>
    </source>
</evidence>
<evidence type="ECO:0000259" key="5">
    <source>
        <dbReference type="PROSITE" id="PS51063"/>
    </source>
</evidence>
<feature type="domain" description="HTH crp-type" evidence="5">
    <location>
        <begin position="130"/>
        <end position="197"/>
    </location>
</feature>
<protein>
    <submittedName>
        <fullName evidence="6">Crp/Fnr family transcriptional regulator</fullName>
    </submittedName>
</protein>
<dbReference type="InterPro" id="IPR012318">
    <property type="entry name" value="HTH_CRP"/>
</dbReference>
<sequence length="197" mass="22294">MDITDILKQAGLESIQLSLASGDHLFWTGDSITRMYFVQKGLLTMVRTLESGQEVAVQRAGPGELLAEASLFAERYHCDAICETDVECAVFEKQAILAALSRPEVSFAALKIYSRTIRDLRGQIELRNIKRADDRVLAYLALLPADGEGWREPGLAWTDIGRTLGLTHEAIYRALSRLVREKRIERTENRYRLLREV</sequence>
<organism evidence="6 7">
    <name type="scientific">Roseibium sediminicola</name>
    <dbReference type="NCBI Taxonomy" id="2933272"/>
    <lineage>
        <taxon>Bacteria</taxon>
        <taxon>Pseudomonadati</taxon>
        <taxon>Pseudomonadota</taxon>
        <taxon>Alphaproteobacteria</taxon>
        <taxon>Hyphomicrobiales</taxon>
        <taxon>Stappiaceae</taxon>
        <taxon>Roseibium</taxon>
    </lineage>
</organism>
<evidence type="ECO:0000259" key="4">
    <source>
        <dbReference type="PROSITE" id="PS50042"/>
    </source>
</evidence>
<dbReference type="InterPro" id="IPR000595">
    <property type="entry name" value="cNMP-bd_dom"/>
</dbReference>
<dbReference type="InterPro" id="IPR050397">
    <property type="entry name" value="Env_Response_Regulators"/>
</dbReference>
<dbReference type="PROSITE" id="PS51063">
    <property type="entry name" value="HTH_CRP_2"/>
    <property type="match status" value="1"/>
</dbReference>
<reference evidence="6" key="1">
    <citation type="submission" date="2022-04" db="EMBL/GenBank/DDBJ databases">
        <title>Roseibium sp. CAU 1639 isolated from mud.</title>
        <authorList>
            <person name="Kim W."/>
        </authorList>
    </citation>
    <scope>NUCLEOTIDE SEQUENCE</scope>
    <source>
        <strain evidence="6">CAU 1639</strain>
    </source>
</reference>
<gene>
    <name evidence="6" type="ORF">M0H32_25685</name>
</gene>
<dbReference type="InterPro" id="IPR036390">
    <property type="entry name" value="WH_DNA-bd_sf"/>
</dbReference>
<dbReference type="CDD" id="cd00038">
    <property type="entry name" value="CAP_ED"/>
    <property type="match status" value="1"/>
</dbReference>
<keyword evidence="1" id="KW-0805">Transcription regulation</keyword>
<dbReference type="Proteomes" id="UP001431221">
    <property type="component" value="Unassembled WGS sequence"/>
</dbReference>